<reference evidence="4" key="1">
    <citation type="submission" date="2025-08" db="UniProtKB">
        <authorList>
            <consortium name="RefSeq"/>
        </authorList>
    </citation>
    <scope>IDENTIFICATION</scope>
    <source>
        <tissue evidence="4">Entire body</tissue>
    </source>
</reference>
<feature type="compositionally biased region" description="Basic and acidic residues" evidence="1">
    <location>
        <begin position="16"/>
        <end position="36"/>
    </location>
</feature>
<dbReference type="SUPFAM" id="SSF50729">
    <property type="entry name" value="PH domain-like"/>
    <property type="match status" value="1"/>
</dbReference>
<dbReference type="AlphaFoldDB" id="A0A7F5RM96"/>
<evidence type="ECO:0000313" key="3">
    <source>
        <dbReference type="Proteomes" id="UP000192223"/>
    </source>
</evidence>
<evidence type="ECO:0000313" key="4">
    <source>
        <dbReference type="RefSeq" id="XP_025837148.1"/>
    </source>
</evidence>
<dbReference type="GeneID" id="108736224"/>
<dbReference type="KEGG" id="apln:108736224"/>
<dbReference type="CDD" id="cd13159">
    <property type="entry name" value="PTB_LDLRAP-mammal-like"/>
    <property type="match status" value="1"/>
</dbReference>
<dbReference type="Gene3D" id="2.30.29.30">
    <property type="entry name" value="Pleckstrin-homology domain (PH domain)/Phosphotyrosine-binding domain (PTB)"/>
    <property type="match status" value="1"/>
</dbReference>
<dbReference type="SMART" id="SM00462">
    <property type="entry name" value="PTB"/>
    <property type="match status" value="1"/>
</dbReference>
<keyword evidence="4" id="KW-0675">Receptor</keyword>
<dbReference type="InterPro" id="IPR011993">
    <property type="entry name" value="PH-like_dom_sf"/>
</dbReference>
<keyword evidence="4" id="KW-0449">Lipoprotein</keyword>
<dbReference type="RefSeq" id="XP_025837148.1">
    <property type="nucleotide sequence ID" value="XM_025981363.1"/>
</dbReference>
<gene>
    <name evidence="4" type="primary">LOC108736224</name>
</gene>
<dbReference type="PANTHER" id="PTHR11232:SF74">
    <property type="entry name" value="PTB DOMAIN-CONTAINING ADAPTER PROTEIN CED-6-LIKE PROTEIN"/>
    <property type="match status" value="1"/>
</dbReference>
<evidence type="ECO:0000256" key="1">
    <source>
        <dbReference type="SAM" id="MobiDB-lite"/>
    </source>
</evidence>
<feature type="region of interest" description="Disordered" evidence="1">
    <location>
        <begin position="1"/>
        <end position="44"/>
    </location>
</feature>
<dbReference type="InterPro" id="IPR051133">
    <property type="entry name" value="Adapter_Engulfment-Domain"/>
</dbReference>
<proteinExistence type="predicted"/>
<organism evidence="3 4">
    <name type="scientific">Agrilus planipennis</name>
    <name type="common">Emerald ash borer</name>
    <name type="synonym">Agrilus marcopoli</name>
    <dbReference type="NCBI Taxonomy" id="224129"/>
    <lineage>
        <taxon>Eukaryota</taxon>
        <taxon>Metazoa</taxon>
        <taxon>Ecdysozoa</taxon>
        <taxon>Arthropoda</taxon>
        <taxon>Hexapoda</taxon>
        <taxon>Insecta</taxon>
        <taxon>Pterygota</taxon>
        <taxon>Neoptera</taxon>
        <taxon>Endopterygota</taxon>
        <taxon>Coleoptera</taxon>
        <taxon>Polyphaga</taxon>
        <taxon>Elateriformia</taxon>
        <taxon>Buprestoidea</taxon>
        <taxon>Buprestidae</taxon>
        <taxon>Agrilinae</taxon>
        <taxon>Agrilus</taxon>
    </lineage>
</organism>
<dbReference type="Pfam" id="PF00640">
    <property type="entry name" value="PID"/>
    <property type="match status" value="1"/>
</dbReference>
<sequence>MVPRSQVPKTQSHLKLHNEKELQSEEMALEKAKETEAEIPDTPESDIDVATFKIKYLGSTVVEKISPENATTESVKNIMKVAKAAKKKLQRVNLAVSAKGIAVTDNQGNSMFEISIYRISNCATDSNYKQVFSFISTDHTETMECHAFWCSKRKIAESVALSVARAFSNAYENWRMLPLTQQIEKAAIENAENLKNKANAIKIEDVKEPSEDGSCKNESTSSVEEKLIDFDDDEDDTDFQNITFPPHRFVTEVPESNLISLQNGLIPMKTAVGCTVKNEWVCFEDDFEPKTTQFPSQRWNSNSNQIDLVFA</sequence>
<dbReference type="Proteomes" id="UP000192223">
    <property type="component" value="Unplaced"/>
</dbReference>
<protein>
    <submittedName>
        <fullName evidence="4">Low density lipoprotein receptor adapter protein 1-B</fullName>
    </submittedName>
</protein>
<keyword evidence="3" id="KW-1185">Reference proteome</keyword>
<accession>A0A7F5RM96</accession>
<dbReference type="PROSITE" id="PS01179">
    <property type="entry name" value="PID"/>
    <property type="match status" value="1"/>
</dbReference>
<dbReference type="OrthoDB" id="9999955at2759"/>
<dbReference type="InParanoid" id="A0A7F5RM96"/>
<feature type="domain" description="PID" evidence="2">
    <location>
        <begin position="52"/>
        <end position="172"/>
    </location>
</feature>
<evidence type="ECO:0000259" key="2">
    <source>
        <dbReference type="PROSITE" id="PS01179"/>
    </source>
</evidence>
<name>A0A7F5RM96_AGRPL</name>
<dbReference type="PANTHER" id="PTHR11232">
    <property type="entry name" value="PHOSPHOTYROSINE INTERACTION DOMAIN-CONTAINING FAMILY MEMBER"/>
    <property type="match status" value="1"/>
</dbReference>
<dbReference type="InterPro" id="IPR006020">
    <property type="entry name" value="PTB/PI_dom"/>
</dbReference>